<reference evidence="2 3" key="1">
    <citation type="submission" date="2020-08" db="EMBL/GenBank/DDBJ databases">
        <authorList>
            <person name="Liu G."/>
            <person name="Sun C."/>
        </authorList>
    </citation>
    <scope>NUCLEOTIDE SEQUENCE [LARGE SCALE GENOMIC DNA]</scope>
    <source>
        <strain evidence="2 3">OT19</strain>
    </source>
</reference>
<dbReference type="AlphaFoldDB" id="A0A7G6VT58"/>
<name>A0A7G6VT58_9SPHN</name>
<sequence>MKGEIRSNWSHAILVCRKCSRKQAKRAEGTDKTAPNDKKGLGGKKGLAKALKKELAAGKGRKAKLGIVEVPCLDICPNRGVVLIDTRTPDQWRIVGPDADLSQLADELAGEKG</sequence>
<dbReference type="RefSeq" id="WP_185884160.1">
    <property type="nucleotide sequence ID" value="NZ_CP060052.1"/>
</dbReference>
<feature type="region of interest" description="Disordered" evidence="1">
    <location>
        <begin position="22"/>
        <end position="45"/>
    </location>
</feature>
<evidence type="ECO:0000256" key="1">
    <source>
        <dbReference type="SAM" id="MobiDB-lite"/>
    </source>
</evidence>
<dbReference type="EMBL" id="CP060052">
    <property type="protein sequence ID" value="QNE04923.1"/>
    <property type="molecule type" value="Genomic_DNA"/>
</dbReference>
<evidence type="ECO:0000313" key="3">
    <source>
        <dbReference type="Proteomes" id="UP000515297"/>
    </source>
</evidence>
<evidence type="ECO:0000313" key="2">
    <source>
        <dbReference type="EMBL" id="QNE04923.1"/>
    </source>
</evidence>
<accession>A0A7G6VT58</accession>
<feature type="compositionally biased region" description="Basic and acidic residues" evidence="1">
    <location>
        <begin position="25"/>
        <end position="40"/>
    </location>
</feature>
<organism evidence="2 3">
    <name type="scientific">Croceicoccus marinus</name>
    <dbReference type="NCBI Taxonomy" id="450378"/>
    <lineage>
        <taxon>Bacteria</taxon>
        <taxon>Pseudomonadati</taxon>
        <taxon>Pseudomonadota</taxon>
        <taxon>Alphaproteobacteria</taxon>
        <taxon>Sphingomonadales</taxon>
        <taxon>Erythrobacteraceae</taxon>
        <taxon>Croceicoccus</taxon>
    </lineage>
</organism>
<gene>
    <name evidence="2" type="ORF">H4O24_13570</name>
</gene>
<protein>
    <submittedName>
        <fullName evidence="2">(2Fe-2S) ferredoxin domain-containing protein</fullName>
    </submittedName>
</protein>
<proteinExistence type="predicted"/>
<dbReference type="Proteomes" id="UP000515297">
    <property type="component" value="Chromosome"/>
</dbReference>